<keyword evidence="4 10" id="KW-0548">Nucleotidyltransferase</keyword>
<comment type="similarity">
    <text evidence="1">Belongs to the mannose-6-phosphate isomerase type 2 family.</text>
</comment>
<dbReference type="Proteomes" id="UP000267250">
    <property type="component" value="Chromosome"/>
</dbReference>
<dbReference type="InterPro" id="IPR051161">
    <property type="entry name" value="Mannose-6P_isomerase_type2"/>
</dbReference>
<dbReference type="SUPFAM" id="SSF159283">
    <property type="entry name" value="Guanosine diphospho-D-mannose pyrophosphorylase/mannose-6-phosphate isomerase linker domain"/>
    <property type="match status" value="1"/>
</dbReference>
<dbReference type="InterPro" id="IPR005835">
    <property type="entry name" value="NTP_transferase_dom"/>
</dbReference>
<dbReference type="SUPFAM" id="SSF53448">
    <property type="entry name" value="Nucleotide-diphospho-sugar transferases"/>
    <property type="match status" value="1"/>
</dbReference>
<dbReference type="Pfam" id="PF22640">
    <property type="entry name" value="ManC_GMP_beta-helix"/>
    <property type="match status" value="1"/>
</dbReference>
<dbReference type="RefSeq" id="WP_127017132.1">
    <property type="nucleotide sequence ID" value="NZ_CP016379.1"/>
</dbReference>
<dbReference type="EC" id="2.7.7.13" evidence="2"/>
<dbReference type="PANTHER" id="PTHR46390">
    <property type="entry name" value="MANNOSE-1-PHOSPHATE GUANYLYLTRANSFERASE"/>
    <property type="match status" value="1"/>
</dbReference>
<evidence type="ECO:0000256" key="6">
    <source>
        <dbReference type="ARBA" id="ARBA00023134"/>
    </source>
</evidence>
<evidence type="ECO:0000313" key="10">
    <source>
        <dbReference type="EMBL" id="AZR73785.1"/>
    </source>
</evidence>
<reference evidence="10 11" key="1">
    <citation type="submission" date="2016-07" db="EMBL/GenBank/DDBJ databases">
        <title>Genome and transcriptome analysis of iron-reducing fermentative bacteria Anoxybacter fermentans.</title>
        <authorList>
            <person name="Zeng X."/>
            <person name="Shao Z."/>
        </authorList>
    </citation>
    <scope>NUCLEOTIDE SEQUENCE [LARGE SCALE GENOMIC DNA]</scope>
    <source>
        <strain evidence="10 11">DY22613</strain>
    </source>
</reference>
<keyword evidence="3 10" id="KW-0808">Transferase</keyword>
<dbReference type="KEGG" id="aft:BBF96_10540"/>
<proteinExistence type="inferred from homology"/>
<gene>
    <name evidence="10" type="ORF">BBF96_10540</name>
</gene>
<protein>
    <recommendedName>
        <fullName evidence="2">mannose-1-phosphate guanylyltransferase</fullName>
        <ecNumber evidence="2">2.7.7.13</ecNumber>
    </recommendedName>
</protein>
<evidence type="ECO:0000256" key="3">
    <source>
        <dbReference type="ARBA" id="ARBA00022679"/>
    </source>
</evidence>
<evidence type="ECO:0000256" key="2">
    <source>
        <dbReference type="ARBA" id="ARBA00012387"/>
    </source>
</evidence>
<keyword evidence="11" id="KW-1185">Reference proteome</keyword>
<name>A0A3S9SZU6_9FIRM</name>
<evidence type="ECO:0000256" key="4">
    <source>
        <dbReference type="ARBA" id="ARBA00022695"/>
    </source>
</evidence>
<dbReference type="PANTHER" id="PTHR46390:SF1">
    <property type="entry name" value="MANNOSE-1-PHOSPHATE GUANYLYLTRANSFERASE"/>
    <property type="match status" value="1"/>
</dbReference>
<comment type="catalytic activity">
    <reaction evidence="7">
        <text>alpha-D-mannose 1-phosphate + GTP + H(+) = GDP-alpha-D-mannose + diphosphate</text>
        <dbReference type="Rhea" id="RHEA:15229"/>
        <dbReference type="ChEBI" id="CHEBI:15378"/>
        <dbReference type="ChEBI" id="CHEBI:33019"/>
        <dbReference type="ChEBI" id="CHEBI:37565"/>
        <dbReference type="ChEBI" id="CHEBI:57527"/>
        <dbReference type="ChEBI" id="CHEBI:58409"/>
        <dbReference type="EC" id="2.7.7.13"/>
    </reaction>
</comment>
<dbReference type="InterPro" id="IPR029044">
    <property type="entry name" value="Nucleotide-diphossugar_trans"/>
</dbReference>
<dbReference type="InterPro" id="IPR054566">
    <property type="entry name" value="ManC/GMP-like_b-helix"/>
</dbReference>
<dbReference type="EMBL" id="CP016379">
    <property type="protein sequence ID" value="AZR73785.1"/>
    <property type="molecule type" value="Genomic_DNA"/>
</dbReference>
<accession>A0A3S9SZU6</accession>
<dbReference type="OrthoDB" id="9806359at2"/>
<keyword evidence="5" id="KW-0547">Nucleotide-binding</keyword>
<evidence type="ECO:0000256" key="1">
    <source>
        <dbReference type="ARBA" id="ARBA00006115"/>
    </source>
</evidence>
<dbReference type="CDD" id="cd02509">
    <property type="entry name" value="GDP-M1P_Guanylyltransferase"/>
    <property type="match status" value="1"/>
</dbReference>
<sequence length="357" mass="40896">MVSAVIMAGGLGTRFWPKSRIDNPKQFLKFFEDITMIQATVRRVAKIFPAEKIYIVTNSEFAPRIYNEIPEIPKENVLIEPFRRDTAACVGLAAVKISLSDPEEVMVVLPSDHYIGDETEFAKTLEIAVELAKEKDCLTTLGIKPTRPETGYGYIKIGERLSLDVDKPIYRVKEFTEKPDLKLAREFYTRSDYFWNSGIFIWKINVILDHISSFLPHLYQGLMKIKNAMGTKKEEEVLKEEYSTFIPISIDYGIMEKASEVYMVLASFVWDDMGNWAALERIMKSDKDGNIVMGFHLGYDTKNCIISNNDKFIATLGIENLIIIETEDVILICNKNRAQEVKDLRELIKSKSLDKFL</sequence>
<dbReference type="Pfam" id="PF00483">
    <property type="entry name" value="NTP_transferase"/>
    <property type="match status" value="1"/>
</dbReference>
<organism evidence="10 11">
    <name type="scientific">Anoxybacter fermentans</name>
    <dbReference type="NCBI Taxonomy" id="1323375"/>
    <lineage>
        <taxon>Bacteria</taxon>
        <taxon>Bacillati</taxon>
        <taxon>Bacillota</taxon>
        <taxon>Clostridia</taxon>
        <taxon>Halanaerobiales</taxon>
        <taxon>Anoxybacter</taxon>
    </lineage>
</organism>
<evidence type="ECO:0000259" key="9">
    <source>
        <dbReference type="Pfam" id="PF22640"/>
    </source>
</evidence>
<dbReference type="GO" id="GO:0005525">
    <property type="term" value="F:GTP binding"/>
    <property type="evidence" value="ECO:0007669"/>
    <property type="project" value="UniProtKB-KW"/>
</dbReference>
<feature type="domain" description="Nucleotidyl transferase" evidence="8">
    <location>
        <begin position="4"/>
        <end position="286"/>
    </location>
</feature>
<evidence type="ECO:0000313" key="11">
    <source>
        <dbReference type="Proteomes" id="UP000267250"/>
    </source>
</evidence>
<evidence type="ECO:0000256" key="7">
    <source>
        <dbReference type="ARBA" id="ARBA00047343"/>
    </source>
</evidence>
<evidence type="ECO:0000256" key="5">
    <source>
        <dbReference type="ARBA" id="ARBA00022741"/>
    </source>
</evidence>
<dbReference type="Gene3D" id="3.90.550.10">
    <property type="entry name" value="Spore Coat Polysaccharide Biosynthesis Protein SpsA, Chain A"/>
    <property type="match status" value="1"/>
</dbReference>
<dbReference type="AlphaFoldDB" id="A0A3S9SZU6"/>
<evidence type="ECO:0000259" key="8">
    <source>
        <dbReference type="Pfam" id="PF00483"/>
    </source>
</evidence>
<dbReference type="FunFam" id="3.90.550.10:FF:000046">
    <property type="entry name" value="Mannose-1-phosphate guanylyltransferase (GDP)"/>
    <property type="match status" value="1"/>
</dbReference>
<keyword evidence="6" id="KW-0342">GTP-binding</keyword>
<dbReference type="InterPro" id="IPR049577">
    <property type="entry name" value="GMPP_N"/>
</dbReference>
<feature type="domain" description="MannoseP isomerase/GMP-like beta-helix" evidence="9">
    <location>
        <begin position="296"/>
        <end position="344"/>
    </location>
</feature>
<dbReference type="GO" id="GO:0009298">
    <property type="term" value="P:GDP-mannose biosynthetic process"/>
    <property type="evidence" value="ECO:0007669"/>
    <property type="project" value="TreeGrafter"/>
</dbReference>
<dbReference type="GO" id="GO:0004475">
    <property type="term" value="F:mannose-1-phosphate guanylyltransferase (GTP) activity"/>
    <property type="evidence" value="ECO:0007669"/>
    <property type="project" value="UniProtKB-EC"/>
</dbReference>